<dbReference type="EMBL" id="CP003597">
    <property type="protein sequence ID" value="AFY87986.1"/>
    <property type="molecule type" value="Genomic_DNA"/>
</dbReference>
<keyword evidence="2" id="KW-1185">Reference proteome</keyword>
<proteinExistence type="predicted"/>
<name>K9U0M2_CHRTP</name>
<dbReference type="HOGENOM" id="CLU_3078146_0_0_3"/>
<reference evidence="1 2" key="1">
    <citation type="submission" date="2012-06" db="EMBL/GenBank/DDBJ databases">
        <title>Finished chromosome of genome of Chroococcidiopsis thermalis PCC 7203.</title>
        <authorList>
            <consortium name="US DOE Joint Genome Institute"/>
            <person name="Gugger M."/>
            <person name="Coursin T."/>
            <person name="Rippka R."/>
            <person name="Tandeau De Marsac N."/>
            <person name="Huntemann M."/>
            <person name="Wei C.-L."/>
            <person name="Han J."/>
            <person name="Detter J.C."/>
            <person name="Han C."/>
            <person name="Tapia R."/>
            <person name="Davenport K."/>
            <person name="Daligault H."/>
            <person name="Erkkila T."/>
            <person name="Gu W."/>
            <person name="Munk A.C.C."/>
            <person name="Teshima H."/>
            <person name="Xu Y."/>
            <person name="Chain P."/>
            <person name="Chen A."/>
            <person name="Krypides N."/>
            <person name="Mavromatis K."/>
            <person name="Markowitz V."/>
            <person name="Szeto E."/>
            <person name="Ivanova N."/>
            <person name="Mikhailova N."/>
            <person name="Ovchinnikova G."/>
            <person name="Pagani I."/>
            <person name="Pati A."/>
            <person name="Goodwin L."/>
            <person name="Peters L."/>
            <person name="Pitluck S."/>
            <person name="Woyke T."/>
            <person name="Kerfeld C."/>
        </authorList>
    </citation>
    <scope>NUCLEOTIDE SEQUENCE [LARGE SCALE GENOMIC DNA]</scope>
    <source>
        <strain evidence="1 2">PCC 7203</strain>
    </source>
</reference>
<sequence>MLPAELGLDFSKMLSVAGRSCTYVNLKQVSETIIDCSVKGFPIPIRIRSRNH</sequence>
<gene>
    <name evidence="1" type="ORF">Chro_2504</name>
</gene>
<protein>
    <submittedName>
        <fullName evidence="1">Uncharacterized protein</fullName>
    </submittedName>
</protein>
<evidence type="ECO:0000313" key="1">
    <source>
        <dbReference type="EMBL" id="AFY87986.1"/>
    </source>
</evidence>
<organism evidence="1 2">
    <name type="scientific">Chroococcidiopsis thermalis (strain PCC 7203)</name>
    <dbReference type="NCBI Taxonomy" id="251229"/>
    <lineage>
        <taxon>Bacteria</taxon>
        <taxon>Bacillati</taxon>
        <taxon>Cyanobacteriota</taxon>
        <taxon>Cyanophyceae</taxon>
        <taxon>Chroococcidiopsidales</taxon>
        <taxon>Chroococcidiopsidaceae</taxon>
        <taxon>Chroococcidiopsis</taxon>
    </lineage>
</organism>
<dbReference type="InParanoid" id="K9U0M2"/>
<evidence type="ECO:0000313" key="2">
    <source>
        <dbReference type="Proteomes" id="UP000010384"/>
    </source>
</evidence>
<dbReference type="AlphaFoldDB" id="K9U0M2"/>
<dbReference type="STRING" id="251229.Chro_2504"/>
<accession>K9U0M2</accession>
<dbReference type="Proteomes" id="UP000010384">
    <property type="component" value="Chromosome"/>
</dbReference>
<dbReference type="KEGG" id="cthe:Chro_2504"/>